<dbReference type="EMBL" id="CP124545">
    <property type="protein sequence ID" value="WGV51238.1"/>
    <property type="molecule type" value="Genomic_DNA"/>
</dbReference>
<evidence type="ECO:0000313" key="2">
    <source>
        <dbReference type="EMBL" id="QIP38996.1"/>
    </source>
</evidence>
<evidence type="ECO:0000313" key="1">
    <source>
        <dbReference type="EMBL" id="MBH5142892.1"/>
    </source>
</evidence>
<evidence type="ECO:0000313" key="3">
    <source>
        <dbReference type="EMBL" id="WGV51238.1"/>
    </source>
</evidence>
<keyword evidence="5" id="KW-1185">Reference proteome</keyword>
<proteinExistence type="predicted"/>
<reference evidence="1 5" key="2">
    <citation type="submission" date="2020-12" db="EMBL/GenBank/DDBJ databases">
        <title>Draft genome sequence of furan degrading bacterial strain FUR100.</title>
        <authorList>
            <person name="Woiski C."/>
        </authorList>
    </citation>
    <scope>NUCLEOTIDE SEQUENCE [LARGE SCALE GENOMIC DNA]</scope>
    <source>
        <strain evidence="1 5">FUR100</strain>
    </source>
</reference>
<evidence type="ECO:0000313" key="5">
    <source>
        <dbReference type="Proteomes" id="UP000627573"/>
    </source>
</evidence>
<reference evidence="3" key="3">
    <citation type="submission" date="2023-08" db="EMBL/GenBank/DDBJ databases">
        <title>Isolation and Characterization of Rhodococcus erythropolis MGMM8.</title>
        <authorList>
            <person name="Diabankana R.G.C."/>
            <person name="Afordoanyi D.M."/>
            <person name="Validov S.Z."/>
        </authorList>
    </citation>
    <scope>NUCLEOTIDE SEQUENCE</scope>
    <source>
        <strain evidence="3">MGMM8</strain>
    </source>
</reference>
<dbReference type="KEGG" id="reb:XU06_07855"/>
<dbReference type="Proteomes" id="UP001230933">
    <property type="component" value="Chromosome"/>
</dbReference>
<accession>A0A0E3VBP2</accession>
<evidence type="ECO:0000313" key="4">
    <source>
        <dbReference type="Proteomes" id="UP000502345"/>
    </source>
</evidence>
<dbReference type="RefSeq" id="WP_020906750.1">
    <property type="nucleotide sequence ID" value="NZ_AP018733.1"/>
</dbReference>
<gene>
    <name evidence="2" type="ORF">G9444_1752</name>
    <name evidence="1" type="ORF">I3517_09715</name>
    <name evidence="3" type="ORF">QIE55_08490</name>
</gene>
<dbReference type="OMA" id="EFAKWCT"/>
<dbReference type="EMBL" id="CP050124">
    <property type="protein sequence ID" value="QIP38996.1"/>
    <property type="molecule type" value="Genomic_DNA"/>
</dbReference>
<dbReference type="GeneID" id="57488265"/>
<dbReference type="Proteomes" id="UP000627573">
    <property type="component" value="Unassembled WGS sequence"/>
</dbReference>
<reference evidence="2 4" key="1">
    <citation type="submission" date="2020-03" db="EMBL/GenBank/DDBJ databases">
        <title>Screen low temperature-resistant strains for efficient degradation of petroleum hydrocarbons under the low temperature.</title>
        <authorList>
            <person name="Wang Y."/>
            <person name="Chen J."/>
        </authorList>
    </citation>
    <scope>NUCLEOTIDE SEQUENCE [LARGE SCALE GENOMIC DNA]</scope>
    <source>
        <strain evidence="2 4">KB1</strain>
    </source>
</reference>
<dbReference type="EMBL" id="JAECSB010000030">
    <property type="protein sequence ID" value="MBH5142892.1"/>
    <property type="molecule type" value="Genomic_DNA"/>
</dbReference>
<name>A0A0E3VBP2_RHOER</name>
<protein>
    <submittedName>
        <fullName evidence="2">Transcriptional regulator, AbiEi antitoxin, Type IV TA system</fullName>
    </submittedName>
</protein>
<organism evidence="1 5">
    <name type="scientific">Rhodococcus erythropolis</name>
    <name type="common">Arthrobacter picolinophilus</name>
    <dbReference type="NCBI Taxonomy" id="1833"/>
    <lineage>
        <taxon>Bacteria</taxon>
        <taxon>Bacillati</taxon>
        <taxon>Actinomycetota</taxon>
        <taxon>Actinomycetes</taxon>
        <taxon>Mycobacteriales</taxon>
        <taxon>Nocardiaceae</taxon>
        <taxon>Rhodococcus</taxon>
        <taxon>Rhodococcus erythropolis group</taxon>
    </lineage>
</organism>
<dbReference type="Proteomes" id="UP000502345">
    <property type="component" value="Chromosome"/>
</dbReference>
<dbReference type="AlphaFoldDB" id="A0A0E3VBP2"/>
<sequence length="192" mass="20866">MASDYESLELLALRQCGFVTALQASELGFGLASMEEMTESGTWTCECRGLFRLERVRHTALDEFAKWCTWFAGSATVSHYSAADLHGLGHLQPRFIHLSTAHPLAAPTRQVALHRLPLADDECEQIGPIRITTPLRTVHDLASGGISQVLLNEVVADAVAIGRLDAHELYLSCENASIDVAVRVELALAASL</sequence>